<dbReference type="EMBL" id="ADLF01000002">
    <property type="protein sequence ID" value="EKU92321.1"/>
    <property type="molecule type" value="Genomic_DNA"/>
</dbReference>
<feature type="transmembrane region" description="Helical" evidence="1">
    <location>
        <begin position="234"/>
        <end position="251"/>
    </location>
</feature>
<name>K9E927_9BACE</name>
<feature type="transmembrane region" description="Helical" evidence="1">
    <location>
        <begin position="204"/>
        <end position="222"/>
    </location>
</feature>
<feature type="transmembrane region" description="Helical" evidence="1">
    <location>
        <begin position="46"/>
        <end position="67"/>
    </location>
</feature>
<feature type="transmembrane region" description="Helical" evidence="1">
    <location>
        <begin position="171"/>
        <end position="192"/>
    </location>
</feature>
<keyword evidence="1" id="KW-0812">Transmembrane</keyword>
<comment type="caution">
    <text evidence="2">The sequence shown here is derived from an EMBL/GenBank/DDBJ whole genome shotgun (WGS) entry which is preliminary data.</text>
</comment>
<dbReference type="PATRIC" id="fig|742727.4.peg.771"/>
<keyword evidence="3" id="KW-1185">Reference proteome</keyword>
<keyword evidence="1" id="KW-1133">Transmembrane helix</keyword>
<feature type="transmembrane region" description="Helical" evidence="1">
    <location>
        <begin position="271"/>
        <end position="290"/>
    </location>
</feature>
<dbReference type="Proteomes" id="UP000009872">
    <property type="component" value="Unassembled WGS sequence"/>
</dbReference>
<dbReference type="OrthoDB" id="597398at2"/>
<organism evidence="2 3">
    <name type="scientific">Bacteroides oleiciplenus YIT 12058</name>
    <dbReference type="NCBI Taxonomy" id="742727"/>
    <lineage>
        <taxon>Bacteria</taxon>
        <taxon>Pseudomonadati</taxon>
        <taxon>Bacteroidota</taxon>
        <taxon>Bacteroidia</taxon>
        <taxon>Bacteroidales</taxon>
        <taxon>Bacteroidaceae</taxon>
        <taxon>Bacteroides</taxon>
    </lineage>
</organism>
<dbReference type="HOGENOM" id="CLU_929571_0_0_10"/>
<evidence type="ECO:0000313" key="3">
    <source>
        <dbReference type="Proteomes" id="UP000009872"/>
    </source>
</evidence>
<evidence type="ECO:0000256" key="1">
    <source>
        <dbReference type="SAM" id="Phobius"/>
    </source>
</evidence>
<dbReference type="RefSeq" id="WP_009128229.1">
    <property type="nucleotide sequence ID" value="NZ_JH992940.1"/>
</dbReference>
<feature type="transmembrane region" description="Helical" evidence="1">
    <location>
        <begin position="12"/>
        <end position="34"/>
    </location>
</feature>
<dbReference type="eggNOG" id="ENOG5033PFU">
    <property type="taxonomic scope" value="Bacteria"/>
</dbReference>
<protein>
    <submittedName>
        <fullName evidence="2">Uncharacterized protein</fullName>
    </submittedName>
</protein>
<feature type="transmembrane region" description="Helical" evidence="1">
    <location>
        <begin position="126"/>
        <end position="150"/>
    </location>
</feature>
<feature type="transmembrane region" description="Helical" evidence="1">
    <location>
        <begin position="74"/>
        <end position="97"/>
    </location>
</feature>
<dbReference type="STRING" id="742727.HMPREF9447_00771"/>
<gene>
    <name evidence="2" type="ORF">HMPREF9447_00771</name>
</gene>
<evidence type="ECO:0000313" key="2">
    <source>
        <dbReference type="EMBL" id="EKU92321.1"/>
    </source>
</evidence>
<proteinExistence type="predicted"/>
<dbReference type="AlphaFoldDB" id="K9E927"/>
<reference evidence="2 3" key="1">
    <citation type="submission" date="2012-09" db="EMBL/GenBank/DDBJ databases">
        <title>The Genome Sequence of Bacteroides oleiciplenus YIT 12058.</title>
        <authorList>
            <consortium name="The Broad Institute Genome Sequencing Platform"/>
            <person name="Earl A."/>
            <person name="Ward D."/>
            <person name="Feldgarden M."/>
            <person name="Gevers D."/>
            <person name="Morotomi M."/>
            <person name="Walker B."/>
            <person name="Young S.K."/>
            <person name="Zeng Q."/>
            <person name="Gargeya S."/>
            <person name="Fitzgerald M."/>
            <person name="Haas B."/>
            <person name="Abouelleil A."/>
            <person name="Alvarado L."/>
            <person name="Arachchi H.M."/>
            <person name="Berlin A.M."/>
            <person name="Chapman S.B."/>
            <person name="Goldberg J."/>
            <person name="Griggs A."/>
            <person name="Gujja S."/>
            <person name="Hansen M."/>
            <person name="Howarth C."/>
            <person name="Imamovic A."/>
            <person name="Larimer J."/>
            <person name="McCowen C."/>
            <person name="Montmayeur A."/>
            <person name="Murphy C."/>
            <person name="Neiman D."/>
            <person name="Pearson M."/>
            <person name="Priest M."/>
            <person name="Roberts A."/>
            <person name="Saif S."/>
            <person name="Shea T."/>
            <person name="Sisk P."/>
            <person name="Sykes S."/>
            <person name="Wortman J."/>
            <person name="Nusbaum C."/>
            <person name="Birren B."/>
        </authorList>
    </citation>
    <scope>NUCLEOTIDE SEQUENCE [LARGE SCALE GENOMIC DNA]</scope>
    <source>
        <strain evidence="2 3">YIT 12058</strain>
    </source>
</reference>
<accession>K9E927</accession>
<sequence length="295" mass="33409">MSEGKKPGRKSHWLKAIVSIAVTLIAMPVTHIIARALKDGCSGVEQFYAGMAMGGVGLLMVIAGVFMKGDVRQTLLGLFGGMFYWMGAVDFLFMYYANRFGTQAQLDPVTGEVASRPEYLILPATFGLWAMVMILYLFCTSNGCNFLNWWQRLFFGSRKKEIAARPMTRHTSIVAFMEVITMLWTCYLILMFCYDERFLGDHHPITLLVGMLGFTGSIFMFTKLLHYASWGMSLRFGFATVIIFWIAVEVFDRIHVLEGLWTAPQEHTDQIVVILLSGIAASLYLVYTSYKKRKK</sequence>
<keyword evidence="1" id="KW-0472">Membrane</keyword>